<organism evidence="6 7">
    <name type="scientific">Robbsia betulipollinis</name>
    <dbReference type="NCBI Taxonomy" id="2981849"/>
    <lineage>
        <taxon>Bacteria</taxon>
        <taxon>Pseudomonadati</taxon>
        <taxon>Pseudomonadota</taxon>
        <taxon>Betaproteobacteria</taxon>
        <taxon>Burkholderiales</taxon>
        <taxon>Burkholderiaceae</taxon>
        <taxon>Robbsia</taxon>
    </lineage>
</organism>
<dbReference type="Pfam" id="PF13407">
    <property type="entry name" value="Peripla_BP_4"/>
    <property type="match status" value="1"/>
</dbReference>
<dbReference type="SUPFAM" id="SSF53822">
    <property type="entry name" value="Periplasmic binding protein-like I"/>
    <property type="match status" value="1"/>
</dbReference>
<comment type="subcellular location">
    <subcellularLocation>
        <location evidence="1">Cell envelope</location>
    </subcellularLocation>
</comment>
<accession>A0ABT3ZH63</accession>
<evidence type="ECO:0000313" key="7">
    <source>
        <dbReference type="Proteomes" id="UP001082899"/>
    </source>
</evidence>
<feature type="domain" description="Periplasmic binding protein" evidence="5">
    <location>
        <begin position="59"/>
        <end position="314"/>
    </location>
</feature>
<feature type="signal peptide" evidence="4">
    <location>
        <begin position="1"/>
        <end position="22"/>
    </location>
</feature>
<dbReference type="InterPro" id="IPR028082">
    <property type="entry name" value="Peripla_BP_I"/>
</dbReference>
<dbReference type="PANTHER" id="PTHR46847:SF1">
    <property type="entry name" value="D-ALLOSE-BINDING PERIPLASMIC PROTEIN-RELATED"/>
    <property type="match status" value="1"/>
</dbReference>
<evidence type="ECO:0000256" key="4">
    <source>
        <dbReference type="SAM" id="SignalP"/>
    </source>
</evidence>
<evidence type="ECO:0000256" key="1">
    <source>
        <dbReference type="ARBA" id="ARBA00004196"/>
    </source>
</evidence>
<reference evidence="6" key="1">
    <citation type="submission" date="2022-11" db="EMBL/GenBank/DDBJ databases">
        <title>Robbsia betulipollinis sp. nov., isolated from pollen of birch (Betula pendula).</title>
        <authorList>
            <person name="Shi H."/>
            <person name="Ambika Manirajan B."/>
            <person name="Ratering S."/>
            <person name="Geissler-Plaum R."/>
            <person name="Schnell S."/>
        </authorList>
    </citation>
    <scope>NUCLEOTIDE SEQUENCE</scope>
    <source>
        <strain evidence="6">Bb-Pol-6</strain>
    </source>
</reference>
<dbReference type="EMBL" id="JAPMXC010000001">
    <property type="protein sequence ID" value="MCY0385868.1"/>
    <property type="molecule type" value="Genomic_DNA"/>
</dbReference>
<evidence type="ECO:0000256" key="2">
    <source>
        <dbReference type="ARBA" id="ARBA00007639"/>
    </source>
</evidence>
<name>A0ABT3ZH63_9BURK</name>
<keyword evidence="3 4" id="KW-0732">Signal</keyword>
<evidence type="ECO:0000313" key="6">
    <source>
        <dbReference type="EMBL" id="MCY0385868.1"/>
    </source>
</evidence>
<protein>
    <submittedName>
        <fullName evidence="6">Substrate-binding domain-containing protein</fullName>
    </submittedName>
</protein>
<dbReference type="Gene3D" id="3.40.50.2300">
    <property type="match status" value="2"/>
</dbReference>
<evidence type="ECO:0000259" key="5">
    <source>
        <dbReference type="Pfam" id="PF13407"/>
    </source>
</evidence>
<dbReference type="CDD" id="cd06320">
    <property type="entry name" value="PBP1_allose_binding"/>
    <property type="match status" value="1"/>
</dbReference>
<sequence>MKKHWRIVASLLICQAVQSAGAAAPKPLDPDREPDRIEWSQLTDKLGPVPKPKPGTKIGGVAKTLTNEYWRLLGEGYKTGAAKFGVTADLQAAQSEGDQLGQLAMAENMLTRGYTVLLLSPQTDANLQPVLAEAAKANVPVINVNDAVIPRAEHYIGTVQRDNGVRAARWFIQNRPAGGKVAVIEGMAGVYAAVQRTDGFKSTIAKESGKFTVVASVPGNWDRQISYDAASTILQQHPDLVGFYCNNDTMALGVVEAVKAAGKLKQVAVIGTDGTSDAYKSIQAGDLTGTVDSFPVLTGQVAVETALRIIGGQKVPRVVATPQALVSKQNYARYKADEASQRKALIEDSAHK</sequence>
<comment type="similarity">
    <text evidence="2">Belongs to the bacterial solute-binding protein 2 family.</text>
</comment>
<dbReference type="RefSeq" id="WP_267845000.1">
    <property type="nucleotide sequence ID" value="NZ_JAPMXC010000001.1"/>
</dbReference>
<dbReference type="Proteomes" id="UP001082899">
    <property type="component" value="Unassembled WGS sequence"/>
</dbReference>
<comment type="caution">
    <text evidence="6">The sequence shown here is derived from an EMBL/GenBank/DDBJ whole genome shotgun (WGS) entry which is preliminary data.</text>
</comment>
<feature type="chain" id="PRO_5047491026" evidence="4">
    <location>
        <begin position="23"/>
        <end position="352"/>
    </location>
</feature>
<gene>
    <name evidence="6" type="ORF">OVY01_01150</name>
</gene>
<evidence type="ECO:0000256" key="3">
    <source>
        <dbReference type="ARBA" id="ARBA00022729"/>
    </source>
</evidence>
<dbReference type="PANTHER" id="PTHR46847">
    <property type="entry name" value="D-ALLOSE-BINDING PERIPLASMIC PROTEIN-RELATED"/>
    <property type="match status" value="1"/>
</dbReference>
<proteinExistence type="inferred from homology"/>
<keyword evidence="7" id="KW-1185">Reference proteome</keyword>
<dbReference type="InterPro" id="IPR025997">
    <property type="entry name" value="SBP_2_dom"/>
</dbReference>